<evidence type="ECO:0000313" key="2">
    <source>
        <dbReference type="EMBL" id="AKN39099.1"/>
    </source>
</evidence>
<proteinExistence type="predicted"/>
<accession>A0A0H3ZYZ6</accession>
<name>A0A0H3ZYZ6_9VIBR</name>
<feature type="chain" id="PRO_5005204579" description="Glycine zipper family protein" evidence="1">
    <location>
        <begin position="20"/>
        <end position="197"/>
    </location>
</feature>
<keyword evidence="1" id="KW-0732">Signal</keyword>
<organism evidence="2">
    <name type="scientific">Vibrio genomosp. F6</name>
    <dbReference type="NCBI Taxonomy" id="723172"/>
    <lineage>
        <taxon>Bacteria</taxon>
        <taxon>Pseudomonadati</taxon>
        <taxon>Pseudomonadota</taxon>
        <taxon>Gammaproteobacteria</taxon>
        <taxon>Vibrionales</taxon>
        <taxon>Vibrionaceae</taxon>
        <taxon>Vibrio</taxon>
    </lineage>
</organism>
<reference evidence="2" key="1">
    <citation type="journal article" date="2015" name="MBio">
        <title>Eco-Evolutionary Dynamics of Episomes among Ecologically Cohesive Bacterial Populations.</title>
        <authorList>
            <person name="Xue H."/>
            <person name="Cordero O.X."/>
            <person name="Camas F.M."/>
            <person name="Trimble W."/>
            <person name="Meyer F."/>
            <person name="Guglielmini J."/>
            <person name="Rocha E.P."/>
            <person name="Polz M.F."/>
        </authorList>
    </citation>
    <scope>NUCLEOTIDE SEQUENCE</scope>
    <source>
        <strain evidence="2">FF_110</strain>
    </source>
</reference>
<dbReference type="AlphaFoldDB" id="A0A0H3ZYZ6"/>
<dbReference type="EMBL" id="KP795634">
    <property type="protein sequence ID" value="AKN39099.1"/>
    <property type="molecule type" value="Genomic_DNA"/>
</dbReference>
<protein>
    <recommendedName>
        <fullName evidence="3">Glycine zipper family protein</fullName>
    </recommendedName>
</protein>
<feature type="signal peptide" evidence="1">
    <location>
        <begin position="1"/>
        <end position="19"/>
    </location>
</feature>
<evidence type="ECO:0008006" key="3">
    <source>
        <dbReference type="Google" id="ProtNLM"/>
    </source>
</evidence>
<sequence>MLTRFLFLFGFFISSSANASFAIMDDCNYLEKGLHYQLTQTKGYCLDTQKSDSIITFINLSSQRIESANIIRDVSYTYPNEYVFTSSRLAIYNAKNIVFSMEEDGILVARDRSDVNDVIPMVVPLAIWVPPAVGGAILGVMGTVSSNPNAGFRDITIGAFSGAITGGFAPIIGAGVFGTVAAGSLGISAYGGCTSCH</sequence>
<evidence type="ECO:0000256" key="1">
    <source>
        <dbReference type="SAM" id="SignalP"/>
    </source>
</evidence>